<evidence type="ECO:0000313" key="3">
    <source>
        <dbReference type="EMBL" id="CAK0814502.1"/>
    </source>
</evidence>
<feature type="domain" description="BTB" evidence="2">
    <location>
        <begin position="42"/>
        <end position="110"/>
    </location>
</feature>
<comment type="caution">
    <text evidence="3">The sequence shown here is derived from an EMBL/GenBank/DDBJ whole genome shotgun (WGS) entry which is preliminary data.</text>
</comment>
<dbReference type="CDD" id="cd18186">
    <property type="entry name" value="BTB_POZ_ZBTB_KLHL-like"/>
    <property type="match status" value="1"/>
</dbReference>
<evidence type="ECO:0000259" key="2">
    <source>
        <dbReference type="PROSITE" id="PS50097"/>
    </source>
</evidence>
<gene>
    <name evidence="3" type="ORF">PCOR1329_LOCUS18086</name>
</gene>
<dbReference type="PROSITE" id="PS50097">
    <property type="entry name" value="BTB"/>
    <property type="match status" value="1"/>
</dbReference>
<accession>A0ABN9R6M7</accession>
<protein>
    <recommendedName>
        <fullName evidence="2">BTB domain-containing protein</fullName>
    </recommendedName>
</protein>
<proteinExistence type="predicted"/>
<evidence type="ECO:0000313" key="4">
    <source>
        <dbReference type="Proteomes" id="UP001189429"/>
    </source>
</evidence>
<reference evidence="3" key="1">
    <citation type="submission" date="2023-10" db="EMBL/GenBank/DDBJ databases">
        <authorList>
            <person name="Chen Y."/>
            <person name="Shah S."/>
            <person name="Dougan E. K."/>
            <person name="Thang M."/>
            <person name="Chan C."/>
        </authorList>
    </citation>
    <scope>NUCLEOTIDE SEQUENCE [LARGE SCALE GENOMIC DNA]</scope>
</reference>
<name>A0ABN9R6M7_9DINO</name>
<dbReference type="Pfam" id="PF00651">
    <property type="entry name" value="BTB"/>
    <property type="match status" value="1"/>
</dbReference>
<dbReference type="SUPFAM" id="SSF54695">
    <property type="entry name" value="POZ domain"/>
    <property type="match status" value="1"/>
</dbReference>
<keyword evidence="4" id="KW-1185">Reference proteome</keyword>
<dbReference type="Gene3D" id="3.30.710.10">
    <property type="entry name" value="Potassium Channel Kv1.1, Chain A"/>
    <property type="match status" value="1"/>
</dbReference>
<dbReference type="PANTHER" id="PTHR24413">
    <property type="entry name" value="SPECKLE-TYPE POZ PROTEIN"/>
    <property type="match status" value="1"/>
</dbReference>
<feature type="non-terminal residue" evidence="3">
    <location>
        <position position="1"/>
    </location>
</feature>
<feature type="region of interest" description="Disordered" evidence="1">
    <location>
        <begin position="1"/>
        <end position="22"/>
    </location>
</feature>
<dbReference type="Proteomes" id="UP001189429">
    <property type="component" value="Unassembled WGS sequence"/>
</dbReference>
<dbReference type="SMART" id="SM00225">
    <property type="entry name" value="BTB"/>
    <property type="match status" value="1"/>
</dbReference>
<organism evidence="3 4">
    <name type="scientific">Prorocentrum cordatum</name>
    <dbReference type="NCBI Taxonomy" id="2364126"/>
    <lineage>
        <taxon>Eukaryota</taxon>
        <taxon>Sar</taxon>
        <taxon>Alveolata</taxon>
        <taxon>Dinophyceae</taxon>
        <taxon>Prorocentrales</taxon>
        <taxon>Prorocentraceae</taxon>
        <taxon>Prorocentrum</taxon>
    </lineage>
</organism>
<evidence type="ECO:0000256" key="1">
    <source>
        <dbReference type="SAM" id="MobiDB-lite"/>
    </source>
</evidence>
<feature type="region of interest" description="Disordered" evidence="1">
    <location>
        <begin position="893"/>
        <end position="912"/>
    </location>
</feature>
<dbReference type="InterPro" id="IPR011333">
    <property type="entry name" value="SKP1/BTB/POZ_sf"/>
</dbReference>
<dbReference type="EMBL" id="CAUYUJ010005662">
    <property type="protein sequence ID" value="CAK0814502.1"/>
    <property type="molecule type" value="Genomic_DNA"/>
</dbReference>
<sequence length="912" mass="100412">GVATRGGNPKAKTLSLSHLPPPRPQEACAAKFKAMWETRDFADATVKCAGRSIKVHRAVLGSCSPVFLAMFKTGGMREAAGHCVEIGNATLATVQAFVQFLYLHDVPADADCCELLRLADQYQVEPLVELCCERSRSFGLLSIFCNYWHSGSGLGPENVLLGMALGKSVLEIGTPFIAGGDFNLEPAVLSSGLAPGRYGGQIVQPEDFTLVQPDHAAILDYFICSHSLSFGVQFCEADLGWTTGGFNLFRVLDWTSFSKFWTVFTRFAAQQNLWKTAWKAEETRKEPLQLPLPPDYVIPEAPSADTLRKISRGFKANTIAVDGFHPRHYAYLSDEALETMSSLFSLQAAIGHAPSPLRILLVQLFQKPETGRRPIGFFQSYSRIYSKVSAGFCKEWETQLEDGGVFNMAPRRSTTDGVWRQAVRSALADESGMKVGILLADLLQCYEHVRHLSLWEECKLADFPLHVLRAAISSYRWPRVIMMDRVCSPLLYPDQGIVAGSSTATFEIKAFMVPMVQDLEPIENTSFTIHVDDLEVDGAHREVAGCLNCIAQMAGQLFSACANRLGLPISLKKGCFTSNSKDVMEGAQECFGQYAHTLTGEVVNLGVDFSIGSKVSSLPNKVHSVKGWRRRGTHPILDALLWGVEAGWTFNNQASFTSTSGVPVGMTDSPPELVRKFFVQDLKQKYLAESVNKIVQAIDSVWHRIWICPHGASARIALDQDLLEEALTAGEQDPLFSSLWIPVPEIELEAPVEDFVRYFDENGPIDPFTLPHNAKVFSDGSVWDPKTDVGARGGWAAVEVDDDGNLIRGLMGSIARGLPQTAVLAEHHGLMHTIEHQDQDPPPEEEADLNAFVDCSALIWGSKDMLKASRGTTVQSGHWRRIKRVTPRAWTIHKGGQGAGHGARHSLLQPMW</sequence>
<dbReference type="InterPro" id="IPR000210">
    <property type="entry name" value="BTB/POZ_dom"/>
</dbReference>